<dbReference type="InterPro" id="IPR032675">
    <property type="entry name" value="LRR_dom_sf"/>
</dbReference>
<dbReference type="AlphaFoldDB" id="A0A9P5VK06"/>
<evidence type="ECO:0000313" key="2">
    <source>
        <dbReference type="EMBL" id="KAF9329047.1"/>
    </source>
</evidence>
<evidence type="ECO:0000256" key="1">
    <source>
        <dbReference type="SAM" id="MobiDB-lite"/>
    </source>
</evidence>
<dbReference type="SUPFAM" id="SSF52047">
    <property type="entry name" value="RNI-like"/>
    <property type="match status" value="2"/>
</dbReference>
<dbReference type="Proteomes" id="UP000696485">
    <property type="component" value="Unassembled WGS sequence"/>
</dbReference>
<comment type="caution">
    <text evidence="2">The sequence shown here is derived from an EMBL/GenBank/DDBJ whole genome shotgun (WGS) entry which is preliminary data.</text>
</comment>
<accession>A0A9P5VK06</accession>
<feature type="compositionally biased region" description="Acidic residues" evidence="1">
    <location>
        <begin position="323"/>
        <end position="345"/>
    </location>
</feature>
<feature type="region of interest" description="Disordered" evidence="1">
    <location>
        <begin position="319"/>
        <end position="350"/>
    </location>
</feature>
<evidence type="ECO:0008006" key="4">
    <source>
        <dbReference type="Google" id="ProtNLM"/>
    </source>
</evidence>
<organism evidence="2 3">
    <name type="scientific">Podila minutissima</name>
    <dbReference type="NCBI Taxonomy" id="64525"/>
    <lineage>
        <taxon>Eukaryota</taxon>
        <taxon>Fungi</taxon>
        <taxon>Fungi incertae sedis</taxon>
        <taxon>Mucoromycota</taxon>
        <taxon>Mortierellomycotina</taxon>
        <taxon>Mortierellomycetes</taxon>
        <taxon>Mortierellales</taxon>
        <taxon>Mortierellaceae</taxon>
        <taxon>Podila</taxon>
    </lineage>
</organism>
<keyword evidence="3" id="KW-1185">Reference proteome</keyword>
<reference evidence="2" key="1">
    <citation type="journal article" date="2020" name="Fungal Divers.">
        <title>Resolving the Mortierellaceae phylogeny through synthesis of multi-gene phylogenetics and phylogenomics.</title>
        <authorList>
            <person name="Vandepol N."/>
            <person name="Liber J."/>
            <person name="Desiro A."/>
            <person name="Na H."/>
            <person name="Kennedy M."/>
            <person name="Barry K."/>
            <person name="Grigoriev I.V."/>
            <person name="Miller A.N."/>
            <person name="O'Donnell K."/>
            <person name="Stajich J.E."/>
            <person name="Bonito G."/>
        </authorList>
    </citation>
    <scope>NUCLEOTIDE SEQUENCE</scope>
    <source>
        <strain evidence="2">NVP1</strain>
    </source>
</reference>
<dbReference type="EMBL" id="JAAAUY010000510">
    <property type="protein sequence ID" value="KAF9329047.1"/>
    <property type="molecule type" value="Genomic_DNA"/>
</dbReference>
<dbReference type="Gene3D" id="3.80.10.10">
    <property type="entry name" value="Ribonuclease Inhibitor"/>
    <property type="match status" value="1"/>
</dbReference>
<protein>
    <recommendedName>
        <fullName evidence="4">F-box domain-containing protein</fullName>
    </recommendedName>
</protein>
<evidence type="ECO:0000313" key="3">
    <source>
        <dbReference type="Proteomes" id="UP000696485"/>
    </source>
</evidence>
<gene>
    <name evidence="2" type="ORF">BG006_007873</name>
</gene>
<sequence length="769" mass="86938">MDAILTDAALAKLMASFLPSDSLAACAGVNKRWNAHWTPYLYRHITFNTTRQVLCFHGYNNILAPTPVDTIPTGPEFHAWIKHATPTGLQKHGHHIRSISTYKLSILDPLVHTGTCTNLSSLRLLLPNTSMATWSQTAPKALSSFYVKSQLGELNNLAVDPIELGATYMPSVLYHHGPRNTQPVRKTLTPNRTTLNQMQSRRWGTLNNQLHGQNVIPYMTNVGMYNSSQVALPAEGPNLKSLLITFLGQNSGLQELTITDSFPFHHSQVLRAIGELPKLKELYLFSTVSTKVDDSAVRHLLRKCKPHVKKMVFSLSYGGPLEPEFEEEDKNEESDTEDEEQEDNNWDVISRTSDTMDIDHDDSKHKSKKGAALRELLLEGDMHGREGPIWTPLLSECFRLQKLRVGLFSESFFGPLVRSLLQAQSVHLCDLQLGYVHIPSFLLDSDLAKLLSLASRPGWRRIRLTHFSGFGQRSMSELMTHTSTLEHLTIQFCGSVLIGPMVTALMTKCHKLKHLQIEFDACTQDSECDAGISARAIADGEQWVCDKLEYLMVQIKGVPRPDLLEEANPVNSGFATARPSVLEQPSTTTTSTAAAAVICPSMVELEAESQNLQQCVYEQLGYLTELRELHLTSTMNQVDHAFYSMQPITQTVPKRLLVNNNGKIMEMVKRARRSQREQNDSLAFTIDSGLDLLMRLDKLRVVNVSGMRHQIGVLELEWMSEHWTALKEIRGLFWDNDKEDYLRYKHPEMLQFLTKKREWSYAAYYSQAY</sequence>
<name>A0A9P5VK06_9FUNG</name>
<proteinExistence type="predicted"/>